<name>A0A2R8BJ21_9RHOB</name>
<keyword evidence="1 4" id="KW-0489">Methyltransferase</keyword>
<dbReference type="PROSITE" id="PS00092">
    <property type="entry name" value="N6_MTASE"/>
    <property type="match status" value="1"/>
</dbReference>
<dbReference type="GO" id="GO:0032259">
    <property type="term" value="P:methylation"/>
    <property type="evidence" value="ECO:0007669"/>
    <property type="project" value="UniProtKB-KW"/>
</dbReference>
<reference evidence="4 5" key="1">
    <citation type="submission" date="2018-03" db="EMBL/GenBank/DDBJ databases">
        <authorList>
            <person name="Keele B.F."/>
        </authorList>
    </citation>
    <scope>NUCLEOTIDE SEQUENCE [LARGE SCALE GENOMIC DNA]</scope>
    <source>
        <strain evidence="4 5">CECT 8626</strain>
    </source>
</reference>
<dbReference type="SUPFAM" id="SSF53335">
    <property type="entry name" value="S-adenosyl-L-methionine-dependent methyltransferases"/>
    <property type="match status" value="1"/>
</dbReference>
<dbReference type="CDD" id="cd02440">
    <property type="entry name" value="AdoMet_MTases"/>
    <property type="match status" value="1"/>
</dbReference>
<dbReference type="PANTHER" id="PTHR47739:SF1">
    <property type="entry name" value="TRNA1(VAL) (ADENINE(37)-N6)-METHYLTRANSFERASE"/>
    <property type="match status" value="1"/>
</dbReference>
<dbReference type="AlphaFoldDB" id="A0A2R8BJ21"/>
<dbReference type="Pfam" id="PF05175">
    <property type="entry name" value="MTS"/>
    <property type="match status" value="1"/>
</dbReference>
<dbReference type="GO" id="GO:0003676">
    <property type="term" value="F:nucleic acid binding"/>
    <property type="evidence" value="ECO:0007669"/>
    <property type="project" value="InterPro"/>
</dbReference>
<dbReference type="PANTHER" id="PTHR47739">
    <property type="entry name" value="TRNA1(VAL) (ADENINE(37)-N6)-METHYLTRANSFERASE"/>
    <property type="match status" value="1"/>
</dbReference>
<dbReference type="InterPro" id="IPR007848">
    <property type="entry name" value="Small_mtfrase_dom"/>
</dbReference>
<dbReference type="EC" id="2.1.1.223" evidence="4"/>
<accession>A0A2R8BJ21</accession>
<sequence length="251" mass="26312">MFAPANLSDDGFLGGRLRIAQPRHGYRAAADPVLLAAAVPARRGETVLELGCGAGVASLCLGARVDGLGLTGLELQPDYAALARSNAIANEIAFDVVEGDLGRMPAVLRGRSFDHVIANPPYFPRGGGTAADDRGRELALREETPLSVWLAAGVRRLRPGGRLTLIQAAERLPDLLAGLGPPMGSAVLLPIAPRIGRDAGRVILQATKGGRAAFRLATPLVLHEGARHLTDGDDYTAQIRAVLRDAAALEF</sequence>
<protein>
    <submittedName>
        <fullName evidence="4">tRNA1(Val) (Adenine(37)-N6)-methyltransferase</fullName>
        <ecNumber evidence="4">2.1.1.223</ecNumber>
    </submittedName>
</protein>
<evidence type="ECO:0000256" key="1">
    <source>
        <dbReference type="ARBA" id="ARBA00022603"/>
    </source>
</evidence>
<dbReference type="GO" id="GO:0008170">
    <property type="term" value="F:N-methyltransferase activity"/>
    <property type="evidence" value="ECO:0007669"/>
    <property type="project" value="UniProtKB-ARBA"/>
</dbReference>
<dbReference type="Proteomes" id="UP000244924">
    <property type="component" value="Unassembled WGS sequence"/>
</dbReference>
<dbReference type="Gene3D" id="3.40.50.150">
    <property type="entry name" value="Vaccinia Virus protein VP39"/>
    <property type="match status" value="1"/>
</dbReference>
<dbReference type="InterPro" id="IPR029063">
    <property type="entry name" value="SAM-dependent_MTases_sf"/>
</dbReference>
<evidence type="ECO:0000313" key="4">
    <source>
        <dbReference type="EMBL" id="SPH23373.1"/>
    </source>
</evidence>
<evidence type="ECO:0000313" key="5">
    <source>
        <dbReference type="Proteomes" id="UP000244924"/>
    </source>
</evidence>
<proteinExistence type="predicted"/>
<feature type="domain" description="Methyltransferase small" evidence="3">
    <location>
        <begin position="34"/>
        <end position="123"/>
    </location>
</feature>
<dbReference type="EMBL" id="OMOQ01000002">
    <property type="protein sequence ID" value="SPH23373.1"/>
    <property type="molecule type" value="Genomic_DNA"/>
</dbReference>
<dbReference type="InterPro" id="IPR050210">
    <property type="entry name" value="tRNA_Adenine-N(6)_MTase"/>
</dbReference>
<keyword evidence="4" id="KW-0808">Transferase</keyword>
<evidence type="ECO:0000256" key="2">
    <source>
        <dbReference type="ARBA" id="ARBA00022691"/>
    </source>
</evidence>
<dbReference type="OrthoDB" id="5489421at2"/>
<evidence type="ECO:0000259" key="3">
    <source>
        <dbReference type="Pfam" id="PF05175"/>
    </source>
</evidence>
<organism evidence="4 5">
    <name type="scientific">Albidovulum aquaemixtae</name>
    <dbReference type="NCBI Taxonomy" id="1542388"/>
    <lineage>
        <taxon>Bacteria</taxon>
        <taxon>Pseudomonadati</taxon>
        <taxon>Pseudomonadota</taxon>
        <taxon>Alphaproteobacteria</taxon>
        <taxon>Rhodobacterales</taxon>
        <taxon>Paracoccaceae</taxon>
        <taxon>Albidovulum</taxon>
    </lineage>
</organism>
<dbReference type="GO" id="GO:0008757">
    <property type="term" value="F:S-adenosylmethionine-dependent methyltransferase activity"/>
    <property type="evidence" value="ECO:0007669"/>
    <property type="project" value="UniProtKB-ARBA"/>
</dbReference>
<gene>
    <name evidence="4" type="primary">yfiC</name>
    <name evidence="4" type="ORF">DEA8626_02437</name>
</gene>
<keyword evidence="2" id="KW-0949">S-adenosyl-L-methionine</keyword>
<dbReference type="InterPro" id="IPR002052">
    <property type="entry name" value="DNA_methylase_N6_adenine_CS"/>
</dbReference>
<dbReference type="RefSeq" id="WP_108853486.1">
    <property type="nucleotide sequence ID" value="NZ_OMOQ01000002.1"/>
</dbReference>
<keyword evidence="5" id="KW-1185">Reference proteome</keyword>